<dbReference type="Gene3D" id="1.10.510.10">
    <property type="entry name" value="Transferase(Phosphotransferase) domain 1"/>
    <property type="match status" value="1"/>
</dbReference>
<dbReference type="EMBL" id="JAFJMO010001342">
    <property type="protein sequence ID" value="KAJ8245069.1"/>
    <property type="molecule type" value="Genomic_DNA"/>
</dbReference>
<proteinExistence type="predicted"/>
<dbReference type="SUPFAM" id="SSF56112">
    <property type="entry name" value="Protein kinase-like (PK-like)"/>
    <property type="match status" value="1"/>
</dbReference>
<reference evidence="1" key="1">
    <citation type="journal article" date="2023" name="Science">
        <title>Genome structures resolve the early diversification of teleost fishes.</title>
        <authorList>
            <person name="Parey E."/>
            <person name="Louis A."/>
            <person name="Montfort J."/>
            <person name="Bouchez O."/>
            <person name="Roques C."/>
            <person name="Iampietro C."/>
            <person name="Lluch J."/>
            <person name="Castinel A."/>
            <person name="Donnadieu C."/>
            <person name="Desvignes T."/>
            <person name="Floi Bucao C."/>
            <person name="Jouanno E."/>
            <person name="Wen M."/>
            <person name="Mejri S."/>
            <person name="Dirks R."/>
            <person name="Jansen H."/>
            <person name="Henkel C."/>
            <person name="Chen W.J."/>
            <person name="Zahm M."/>
            <person name="Cabau C."/>
            <person name="Klopp C."/>
            <person name="Thompson A.W."/>
            <person name="Robinson-Rechavi M."/>
            <person name="Braasch I."/>
            <person name="Lecointre G."/>
            <person name="Bobe J."/>
            <person name="Postlethwait J.H."/>
            <person name="Berthelot C."/>
            <person name="Roest Crollius H."/>
            <person name="Guiguen Y."/>
        </authorList>
    </citation>
    <scope>NUCLEOTIDE SEQUENCE</scope>
    <source>
        <strain evidence="1">Concon-B</strain>
    </source>
</reference>
<dbReference type="InterPro" id="IPR011009">
    <property type="entry name" value="Kinase-like_dom_sf"/>
</dbReference>
<accession>A0A9Q1CUH1</accession>
<keyword evidence="2" id="KW-1185">Reference proteome</keyword>
<feature type="non-terminal residue" evidence="1">
    <location>
        <position position="68"/>
    </location>
</feature>
<name>A0A9Q1CUH1_CONCO</name>
<dbReference type="OrthoDB" id="6363454at2759"/>
<sequence length="68" mass="7865">MRDLFNAIVDGPNPTISGQFSTDLRDLVRDLLQKNPGDRPSASDIMARPCIRRILFLKDLHFEEFVYE</sequence>
<evidence type="ECO:0000313" key="1">
    <source>
        <dbReference type="EMBL" id="KAJ8245069.1"/>
    </source>
</evidence>
<evidence type="ECO:0000313" key="2">
    <source>
        <dbReference type="Proteomes" id="UP001152803"/>
    </source>
</evidence>
<dbReference type="AlphaFoldDB" id="A0A9Q1CUH1"/>
<gene>
    <name evidence="1" type="ORF">COCON_G00236130</name>
</gene>
<organism evidence="1 2">
    <name type="scientific">Conger conger</name>
    <name type="common">Conger eel</name>
    <name type="synonym">Muraena conger</name>
    <dbReference type="NCBI Taxonomy" id="82655"/>
    <lineage>
        <taxon>Eukaryota</taxon>
        <taxon>Metazoa</taxon>
        <taxon>Chordata</taxon>
        <taxon>Craniata</taxon>
        <taxon>Vertebrata</taxon>
        <taxon>Euteleostomi</taxon>
        <taxon>Actinopterygii</taxon>
        <taxon>Neopterygii</taxon>
        <taxon>Teleostei</taxon>
        <taxon>Anguilliformes</taxon>
        <taxon>Congridae</taxon>
        <taxon>Conger</taxon>
    </lineage>
</organism>
<dbReference type="Proteomes" id="UP001152803">
    <property type="component" value="Unassembled WGS sequence"/>
</dbReference>
<protein>
    <submittedName>
        <fullName evidence="1">Uncharacterized protein</fullName>
    </submittedName>
</protein>
<comment type="caution">
    <text evidence="1">The sequence shown here is derived from an EMBL/GenBank/DDBJ whole genome shotgun (WGS) entry which is preliminary data.</text>
</comment>